<proteinExistence type="predicted"/>
<accession>A0ABX3RBL6</accession>
<name>A0ABX3RBL6_9MYCO</name>
<feature type="compositionally biased region" description="Basic and acidic residues" evidence="1">
    <location>
        <begin position="87"/>
        <end position="100"/>
    </location>
</feature>
<dbReference type="EMBL" id="MVHD01000010">
    <property type="protein sequence ID" value="OQZ91425.1"/>
    <property type="molecule type" value="Genomic_DNA"/>
</dbReference>
<evidence type="ECO:0000256" key="1">
    <source>
        <dbReference type="SAM" id="MobiDB-lite"/>
    </source>
</evidence>
<gene>
    <name evidence="2" type="ORF">BST11_08930</name>
</gene>
<organism evidence="2 3">
    <name type="scientific">Mycobacterium alsense</name>
    <dbReference type="NCBI Taxonomy" id="324058"/>
    <lineage>
        <taxon>Bacteria</taxon>
        <taxon>Bacillati</taxon>
        <taxon>Actinomycetota</taxon>
        <taxon>Actinomycetes</taxon>
        <taxon>Mycobacteriales</taxon>
        <taxon>Mycobacteriaceae</taxon>
        <taxon>Mycobacterium</taxon>
    </lineage>
</organism>
<reference evidence="2 3" key="1">
    <citation type="submission" date="2017-02" db="EMBL/GenBank/DDBJ databases">
        <title>The new phylogeny of genus Mycobacterium.</title>
        <authorList>
            <person name="Tortoli E."/>
            <person name="Trovato A."/>
            <person name="Cirillo D.M."/>
        </authorList>
    </citation>
    <scope>NUCLEOTIDE SEQUENCE [LARGE SCALE GENOMIC DNA]</scope>
    <source>
        <strain evidence="2 3">DSM 45230</strain>
    </source>
</reference>
<keyword evidence="3" id="KW-1185">Reference proteome</keyword>
<sequence>MALSNLESVCSRSRRPQLGRRKQVDRERHRRCRLGRASATGRFRTEARLGHANAVETLDTYSHLWPDSDDRTRDAIDSVPGSSAGDRAADQLRTVERRTP</sequence>
<feature type="region of interest" description="Disordered" evidence="1">
    <location>
        <begin position="63"/>
        <end position="100"/>
    </location>
</feature>
<feature type="compositionally biased region" description="Polar residues" evidence="1">
    <location>
        <begin position="1"/>
        <end position="11"/>
    </location>
</feature>
<feature type="compositionally biased region" description="Basic and acidic residues" evidence="1">
    <location>
        <begin position="66"/>
        <end position="76"/>
    </location>
</feature>
<evidence type="ECO:0008006" key="4">
    <source>
        <dbReference type="Google" id="ProtNLM"/>
    </source>
</evidence>
<protein>
    <recommendedName>
        <fullName evidence="4">Integrase</fullName>
    </recommendedName>
</protein>
<evidence type="ECO:0000313" key="3">
    <source>
        <dbReference type="Proteomes" id="UP000192319"/>
    </source>
</evidence>
<feature type="region of interest" description="Disordered" evidence="1">
    <location>
        <begin position="1"/>
        <end position="29"/>
    </location>
</feature>
<evidence type="ECO:0000313" key="2">
    <source>
        <dbReference type="EMBL" id="OQZ91425.1"/>
    </source>
</evidence>
<comment type="caution">
    <text evidence="2">The sequence shown here is derived from an EMBL/GenBank/DDBJ whole genome shotgun (WGS) entry which is preliminary data.</text>
</comment>
<dbReference type="Proteomes" id="UP000192319">
    <property type="component" value="Unassembled WGS sequence"/>
</dbReference>
<feature type="compositionally biased region" description="Basic residues" evidence="1">
    <location>
        <begin position="12"/>
        <end position="21"/>
    </location>
</feature>